<keyword evidence="3" id="KW-1185">Reference proteome</keyword>
<proteinExistence type="predicted"/>
<feature type="non-terminal residue" evidence="2">
    <location>
        <position position="220"/>
    </location>
</feature>
<gene>
    <name evidence="2" type="ORF">A2U01_0020875</name>
</gene>
<protein>
    <submittedName>
        <fullName evidence="2">Death-inducer obliterator 1-like</fullName>
    </submittedName>
</protein>
<evidence type="ECO:0000313" key="2">
    <source>
        <dbReference type="EMBL" id="MCH99860.1"/>
    </source>
</evidence>
<feature type="compositionally biased region" description="Polar residues" evidence="1">
    <location>
        <begin position="54"/>
        <end position="81"/>
    </location>
</feature>
<evidence type="ECO:0000313" key="3">
    <source>
        <dbReference type="Proteomes" id="UP000265520"/>
    </source>
</evidence>
<dbReference type="EMBL" id="LXQA010041565">
    <property type="protein sequence ID" value="MCH99860.1"/>
    <property type="molecule type" value="Genomic_DNA"/>
</dbReference>
<organism evidence="2 3">
    <name type="scientific">Trifolium medium</name>
    <dbReference type="NCBI Taxonomy" id="97028"/>
    <lineage>
        <taxon>Eukaryota</taxon>
        <taxon>Viridiplantae</taxon>
        <taxon>Streptophyta</taxon>
        <taxon>Embryophyta</taxon>
        <taxon>Tracheophyta</taxon>
        <taxon>Spermatophyta</taxon>
        <taxon>Magnoliopsida</taxon>
        <taxon>eudicotyledons</taxon>
        <taxon>Gunneridae</taxon>
        <taxon>Pentapetalae</taxon>
        <taxon>rosids</taxon>
        <taxon>fabids</taxon>
        <taxon>Fabales</taxon>
        <taxon>Fabaceae</taxon>
        <taxon>Papilionoideae</taxon>
        <taxon>50 kb inversion clade</taxon>
        <taxon>NPAAA clade</taxon>
        <taxon>Hologalegina</taxon>
        <taxon>IRL clade</taxon>
        <taxon>Trifolieae</taxon>
        <taxon>Trifolium</taxon>
    </lineage>
</organism>
<name>A0A392NJ60_9FABA</name>
<sequence length="220" mass="24515">MLSKILPKEQIEAVNSIDNGLIGVIVWRKTNITTSISPTTQSHNKHSSKRQNFSRRQQDTNVNANSTHNAVPSSGFKTTVSEPPGGDDDDDDVPPGFGPPVARVEDDLPEYNFSSSSNPSSHLVQKPMGPVMVPSHTVGQTPSRPAQQMRELVHKYGQNKTTVSSVNWQDKFGGSIQPWNDDDDDIPEWQPQINNQNQFPTQQTMHNFHLRPHIVNQSFA</sequence>
<evidence type="ECO:0000256" key="1">
    <source>
        <dbReference type="SAM" id="MobiDB-lite"/>
    </source>
</evidence>
<accession>A0A392NJ60</accession>
<feature type="compositionally biased region" description="Basic residues" evidence="1">
    <location>
        <begin position="43"/>
        <end position="53"/>
    </location>
</feature>
<feature type="region of interest" description="Disordered" evidence="1">
    <location>
        <begin position="36"/>
        <end position="145"/>
    </location>
</feature>
<dbReference type="AlphaFoldDB" id="A0A392NJ60"/>
<comment type="caution">
    <text evidence="2">The sequence shown here is derived from an EMBL/GenBank/DDBJ whole genome shotgun (WGS) entry which is preliminary data.</text>
</comment>
<dbReference type="Proteomes" id="UP000265520">
    <property type="component" value="Unassembled WGS sequence"/>
</dbReference>
<reference evidence="2 3" key="1">
    <citation type="journal article" date="2018" name="Front. Plant Sci.">
        <title>Red Clover (Trifolium pratense) and Zigzag Clover (T. medium) - A Picture of Genomic Similarities and Differences.</title>
        <authorList>
            <person name="Dluhosova J."/>
            <person name="Istvanek J."/>
            <person name="Nedelnik J."/>
            <person name="Repkova J."/>
        </authorList>
    </citation>
    <scope>NUCLEOTIDE SEQUENCE [LARGE SCALE GENOMIC DNA]</scope>
    <source>
        <strain evidence="3">cv. 10/8</strain>
        <tissue evidence="2">Leaf</tissue>
    </source>
</reference>